<evidence type="ECO:0000313" key="2">
    <source>
        <dbReference type="EMBL" id="CAG2218826.1"/>
    </source>
</evidence>
<evidence type="ECO:0000313" key="3">
    <source>
        <dbReference type="Proteomes" id="UP000683360"/>
    </source>
</evidence>
<feature type="region of interest" description="Disordered" evidence="1">
    <location>
        <begin position="92"/>
        <end position="152"/>
    </location>
</feature>
<dbReference type="Proteomes" id="UP000683360">
    <property type="component" value="Unassembled WGS sequence"/>
</dbReference>
<comment type="caution">
    <text evidence="2">The sequence shown here is derived from an EMBL/GenBank/DDBJ whole genome shotgun (WGS) entry which is preliminary data.</text>
</comment>
<proteinExistence type="predicted"/>
<keyword evidence="3" id="KW-1185">Reference proteome</keyword>
<gene>
    <name evidence="2" type="ORF">MEDL_32412</name>
</gene>
<protein>
    <submittedName>
        <fullName evidence="2">Uncharacterized protein</fullName>
    </submittedName>
</protein>
<evidence type="ECO:0000256" key="1">
    <source>
        <dbReference type="SAM" id="MobiDB-lite"/>
    </source>
</evidence>
<dbReference type="EMBL" id="CAJPWZ010001612">
    <property type="protein sequence ID" value="CAG2218826.1"/>
    <property type="molecule type" value="Genomic_DNA"/>
</dbReference>
<name>A0A8S3SDB9_MYTED</name>
<sequence length="170" mass="19133">MLHGMQRTTSEVLHYHTYDEIGSISNQAATVRFVVGEQEGQSQQTIVNQSSQITFNQNDNQMIFNNRPDTSLEETIDLPSQSSVEEIIYRSRSSIEEGYSSSDNSVRSFQRKHNQEERSSITNGTSSCSTDSEESKTDSLNRTSVDINVGDGYENPYQIISARNPRHSSI</sequence>
<feature type="compositionally biased region" description="Polar residues" evidence="1">
    <location>
        <begin position="120"/>
        <end position="130"/>
    </location>
</feature>
<organism evidence="2 3">
    <name type="scientific">Mytilus edulis</name>
    <name type="common">Blue mussel</name>
    <dbReference type="NCBI Taxonomy" id="6550"/>
    <lineage>
        <taxon>Eukaryota</taxon>
        <taxon>Metazoa</taxon>
        <taxon>Spiralia</taxon>
        <taxon>Lophotrochozoa</taxon>
        <taxon>Mollusca</taxon>
        <taxon>Bivalvia</taxon>
        <taxon>Autobranchia</taxon>
        <taxon>Pteriomorphia</taxon>
        <taxon>Mytilida</taxon>
        <taxon>Mytiloidea</taxon>
        <taxon>Mytilidae</taxon>
        <taxon>Mytilinae</taxon>
        <taxon>Mytilus</taxon>
    </lineage>
</organism>
<reference evidence="2" key="1">
    <citation type="submission" date="2021-03" db="EMBL/GenBank/DDBJ databases">
        <authorList>
            <person name="Bekaert M."/>
        </authorList>
    </citation>
    <scope>NUCLEOTIDE SEQUENCE</scope>
</reference>
<accession>A0A8S3SDB9</accession>
<dbReference type="AlphaFoldDB" id="A0A8S3SDB9"/>